<comment type="cofactor">
    <cofactor evidence="12">
        <name>Mg(2+)</name>
        <dbReference type="ChEBI" id="CHEBI:18420"/>
    </cofactor>
</comment>
<feature type="binding site" evidence="12">
    <location>
        <position position="19"/>
    </location>
    <ligand>
        <name>Mg(2+)</name>
        <dbReference type="ChEBI" id="CHEBI:18420"/>
        <label>1</label>
    </ligand>
</feature>
<feature type="binding site" evidence="11">
    <location>
        <position position="146"/>
    </location>
    <ligand>
        <name>alpha-D-mannose 1-phosphate</name>
        <dbReference type="ChEBI" id="CHEBI:58409"/>
    </ligand>
</feature>
<gene>
    <name evidence="14" type="primary">PMM</name>
    <name evidence="14" type="ORF">HERIO_1237</name>
</gene>
<dbReference type="InterPro" id="IPR043169">
    <property type="entry name" value="PMM_cap"/>
</dbReference>
<evidence type="ECO:0000256" key="4">
    <source>
        <dbReference type="ARBA" id="ARBA00011738"/>
    </source>
</evidence>
<feature type="binding site" evidence="11">
    <location>
        <position position="186"/>
    </location>
    <ligand>
        <name>alpha-D-mannose 1-phosphate</name>
        <dbReference type="ChEBI" id="CHEBI:58409"/>
    </ligand>
</feature>
<accession>A0A1X0QAY9</accession>
<evidence type="ECO:0000256" key="12">
    <source>
        <dbReference type="PIRSR" id="PIRSR605002-3"/>
    </source>
</evidence>
<dbReference type="InterPro" id="IPR036412">
    <property type="entry name" value="HAD-like_sf"/>
</dbReference>
<dbReference type="InterPro" id="IPR005002">
    <property type="entry name" value="PMM"/>
</dbReference>
<dbReference type="PANTHER" id="PTHR10466">
    <property type="entry name" value="PHOSPHOMANNOMUTASE"/>
    <property type="match status" value="1"/>
</dbReference>
<feature type="binding site" evidence="11">
    <location>
        <position position="128"/>
    </location>
    <ligand>
        <name>alpha-D-mannose 1-phosphate</name>
        <dbReference type="ChEBI" id="CHEBI:58409"/>
    </ligand>
</feature>
<evidence type="ECO:0000256" key="10">
    <source>
        <dbReference type="PIRSR" id="PIRSR605002-1"/>
    </source>
</evidence>
<dbReference type="GO" id="GO:0006487">
    <property type="term" value="P:protein N-linked glycosylation"/>
    <property type="evidence" value="ECO:0007669"/>
    <property type="project" value="TreeGrafter"/>
</dbReference>
<dbReference type="EMBL" id="LVKB01000057">
    <property type="protein sequence ID" value="ORD96865.1"/>
    <property type="molecule type" value="Genomic_DNA"/>
</dbReference>
<dbReference type="SFLD" id="SFLDG01140">
    <property type="entry name" value="C2.B:_Phosphomannomutase_and_P"/>
    <property type="match status" value="1"/>
</dbReference>
<evidence type="ECO:0000256" key="7">
    <source>
        <dbReference type="ARBA" id="ARBA00022723"/>
    </source>
</evidence>
<dbReference type="SFLD" id="SFLDS00003">
    <property type="entry name" value="Haloacid_Dehalogenase"/>
    <property type="match status" value="1"/>
</dbReference>
<dbReference type="Pfam" id="PF03332">
    <property type="entry name" value="PMM"/>
    <property type="match status" value="1"/>
</dbReference>
<feature type="active site" description="Nucleophile" evidence="10">
    <location>
        <position position="17"/>
    </location>
</feature>
<dbReference type="GO" id="GO:0009298">
    <property type="term" value="P:GDP-mannose biosynthetic process"/>
    <property type="evidence" value="ECO:0007669"/>
    <property type="project" value="UniProtKB-UniPathway"/>
</dbReference>
<dbReference type="Proteomes" id="UP000192356">
    <property type="component" value="Unassembled WGS sequence"/>
</dbReference>
<name>A0A1X0QAY9_9MICR</name>
<evidence type="ECO:0000256" key="9">
    <source>
        <dbReference type="ARBA" id="ARBA00023235"/>
    </source>
</evidence>
<keyword evidence="7 12" id="KW-0479">Metal-binding</keyword>
<feature type="binding site" evidence="12">
    <location>
        <position position="211"/>
    </location>
    <ligand>
        <name>Mg(2+)</name>
        <dbReference type="ChEBI" id="CHEBI:18420"/>
        <label>1</label>
    </ligand>
</feature>
<keyword evidence="6 13" id="KW-0963">Cytoplasm</keyword>
<dbReference type="PANTHER" id="PTHR10466:SF0">
    <property type="entry name" value="PHOSPHOMANNOMUTASE"/>
    <property type="match status" value="1"/>
</dbReference>
<evidence type="ECO:0000256" key="1">
    <source>
        <dbReference type="ARBA" id="ARBA00004496"/>
    </source>
</evidence>
<dbReference type="GO" id="GO:0046872">
    <property type="term" value="F:metal ion binding"/>
    <property type="evidence" value="ECO:0007669"/>
    <property type="project" value="UniProtKB-KW"/>
</dbReference>
<comment type="subunit">
    <text evidence="4 13">Homodimer.</text>
</comment>
<evidence type="ECO:0000313" key="14">
    <source>
        <dbReference type="EMBL" id="ORD96865.1"/>
    </source>
</evidence>
<evidence type="ECO:0000256" key="3">
    <source>
        <dbReference type="ARBA" id="ARBA00009736"/>
    </source>
</evidence>
<evidence type="ECO:0000256" key="6">
    <source>
        <dbReference type="ARBA" id="ARBA00022490"/>
    </source>
</evidence>
<dbReference type="Gene3D" id="3.30.1240.20">
    <property type="match status" value="1"/>
</dbReference>
<feature type="binding site" evidence="11">
    <location>
        <position position="139"/>
    </location>
    <ligand>
        <name>alpha-D-mannose 1-phosphate</name>
        <dbReference type="ChEBI" id="CHEBI:58409"/>
    </ligand>
</feature>
<comment type="pathway">
    <text evidence="2 13">Nucleotide-sugar biosynthesis; GDP-alpha-D-mannose biosynthesis; alpha-D-mannose 1-phosphate from D-fructose 6-phosphate: step 2/2.</text>
</comment>
<dbReference type="VEuPathDB" id="MicrosporidiaDB:HERIO_1237"/>
<comment type="caution">
    <text evidence="14">The sequence shown here is derived from an EMBL/GenBank/DDBJ whole genome shotgun (WGS) entry which is preliminary data.</text>
</comment>
<dbReference type="AlphaFoldDB" id="A0A1X0QAY9"/>
<comment type="function">
    <text evidence="13">Involved in the synthesis of the GDP-mannose and dolichol-phosphate-mannose required for a number of critical mannosyl transfer reactions.</text>
</comment>
<comment type="catalytic activity">
    <reaction evidence="13">
        <text>alpha-D-mannose 1-phosphate = D-mannose 6-phosphate</text>
        <dbReference type="Rhea" id="RHEA:11140"/>
        <dbReference type="ChEBI" id="CHEBI:58409"/>
        <dbReference type="ChEBI" id="CHEBI:58735"/>
        <dbReference type="EC" id="5.4.2.8"/>
    </reaction>
</comment>
<dbReference type="GO" id="GO:0005829">
    <property type="term" value="C:cytosol"/>
    <property type="evidence" value="ECO:0007669"/>
    <property type="project" value="TreeGrafter"/>
</dbReference>
<dbReference type="OrthoDB" id="10264771at2759"/>
<evidence type="ECO:0000256" key="13">
    <source>
        <dbReference type="RuleBase" id="RU361118"/>
    </source>
</evidence>
<dbReference type="GO" id="GO:0006013">
    <property type="term" value="P:mannose metabolic process"/>
    <property type="evidence" value="ECO:0007669"/>
    <property type="project" value="TreeGrafter"/>
</dbReference>
<feature type="binding site" evidence="12">
    <location>
        <position position="17"/>
    </location>
    <ligand>
        <name>Mg(2+)</name>
        <dbReference type="ChEBI" id="CHEBI:18420"/>
        <label>1</label>
    </ligand>
</feature>
<dbReference type="GO" id="GO:0004615">
    <property type="term" value="F:phosphomannomutase activity"/>
    <property type="evidence" value="ECO:0007669"/>
    <property type="project" value="UniProtKB-EC"/>
</dbReference>
<dbReference type="SFLD" id="SFLDG01143">
    <property type="entry name" value="C2.B.3:_Phosphomannomutase_Lik"/>
    <property type="match status" value="1"/>
</dbReference>
<feature type="binding site" evidence="12">
    <location>
        <position position="223"/>
    </location>
    <ligand>
        <name>Mg(2+)</name>
        <dbReference type="ChEBI" id="CHEBI:18420"/>
        <label>1</label>
    </ligand>
</feature>
<feature type="binding site" evidence="11">
    <location>
        <position position="184"/>
    </location>
    <ligand>
        <name>alpha-D-mannose 1-phosphate</name>
        <dbReference type="ChEBI" id="CHEBI:58409"/>
    </ligand>
</feature>
<dbReference type="EC" id="5.4.2.8" evidence="5 13"/>
<evidence type="ECO:0000256" key="5">
    <source>
        <dbReference type="ARBA" id="ARBA00012730"/>
    </source>
</evidence>
<protein>
    <recommendedName>
        <fullName evidence="5 13">Phosphomannomutase</fullName>
        <ecNumber evidence="5 13">5.4.2.8</ecNumber>
    </recommendedName>
</protein>
<feature type="binding site" evidence="11">
    <location>
        <position position="26"/>
    </location>
    <ligand>
        <name>alpha-D-mannose 1-phosphate</name>
        <dbReference type="ChEBI" id="CHEBI:58409"/>
    </ligand>
</feature>
<comment type="similarity">
    <text evidence="3 13">Belongs to the eukaryotic PMM family.</text>
</comment>
<dbReference type="NCBIfam" id="TIGR01484">
    <property type="entry name" value="HAD-SF-IIB"/>
    <property type="match status" value="1"/>
</dbReference>
<reference evidence="14 15" key="1">
    <citation type="journal article" date="2017" name="Environ. Microbiol.">
        <title>Decay of the glycolytic pathway and adaptation to intranuclear parasitism within Enterocytozoonidae microsporidia.</title>
        <authorList>
            <person name="Wiredu Boakye D."/>
            <person name="Jaroenlak P."/>
            <person name="Prachumwat A."/>
            <person name="Williams T.A."/>
            <person name="Bateman K.S."/>
            <person name="Itsathitphaisarn O."/>
            <person name="Sritunyalucksana K."/>
            <person name="Paszkiewicz K.H."/>
            <person name="Moore K.A."/>
            <person name="Stentiford G.D."/>
            <person name="Williams B.A."/>
        </authorList>
    </citation>
    <scope>NUCLEOTIDE SEQUENCE [LARGE SCALE GENOMIC DNA]</scope>
    <source>
        <strain evidence="14 15">GB1</strain>
    </source>
</reference>
<organism evidence="14 15">
    <name type="scientific">Hepatospora eriocheir</name>
    <dbReference type="NCBI Taxonomy" id="1081669"/>
    <lineage>
        <taxon>Eukaryota</taxon>
        <taxon>Fungi</taxon>
        <taxon>Fungi incertae sedis</taxon>
        <taxon>Microsporidia</taxon>
        <taxon>Hepatosporidae</taxon>
        <taxon>Hepatospora</taxon>
    </lineage>
</organism>
<sequence length="252" mass="28952">MKEDIIEKDENILFLFDVDGTLTESRQKAPKEIIEMLKKLKEKVFTAFVGGSDLPKQKEQLGENIHDLFDYEFPENGVQFFRNGELVSSNSMIEEIGESNNTKLINSIFKALSEVKSTVLRGTFIESRRSMLNVSPIGRSCSQKEREDFFEFDKKEKSREKLVSKIKGVCDDIGVQCSIGGQISIDIFPKGWDKRYCLQHIKQETIIFFGDKVEKGGNDYEIFNHERVKGIFTTGPFNTIELVKEELKKLNK</sequence>
<feature type="active site" description="Nucleophile" evidence="10">
    <location>
        <position position="19"/>
    </location>
</feature>
<dbReference type="SUPFAM" id="SSF56784">
    <property type="entry name" value="HAD-like"/>
    <property type="match status" value="1"/>
</dbReference>
<dbReference type="CDD" id="cd02585">
    <property type="entry name" value="HAD_PMM"/>
    <property type="match status" value="1"/>
</dbReference>
<keyword evidence="8 12" id="KW-0460">Magnesium</keyword>
<dbReference type="Gene3D" id="3.40.50.1000">
    <property type="entry name" value="HAD superfamily/HAD-like"/>
    <property type="match status" value="1"/>
</dbReference>
<evidence type="ECO:0000256" key="8">
    <source>
        <dbReference type="ARBA" id="ARBA00022842"/>
    </source>
</evidence>
<dbReference type="FunFam" id="3.30.1240.20:FF:000001">
    <property type="entry name" value="Phosphomannomutase"/>
    <property type="match status" value="1"/>
</dbReference>
<dbReference type="InterPro" id="IPR006379">
    <property type="entry name" value="HAD-SF_hydro_IIB"/>
</dbReference>
<dbReference type="VEuPathDB" id="MicrosporidiaDB:A0H76_1627"/>
<dbReference type="UniPathway" id="UPA00126">
    <property type="reaction ID" value="UER00424"/>
</dbReference>
<keyword evidence="15" id="KW-1185">Reference proteome</keyword>
<evidence type="ECO:0000256" key="11">
    <source>
        <dbReference type="PIRSR" id="PIRSR605002-2"/>
    </source>
</evidence>
<proteinExistence type="inferred from homology"/>
<dbReference type="InterPro" id="IPR023214">
    <property type="entry name" value="HAD_sf"/>
</dbReference>
<comment type="subcellular location">
    <subcellularLocation>
        <location evidence="1 13">Cytoplasm</location>
    </subcellularLocation>
</comment>
<evidence type="ECO:0000313" key="15">
    <source>
        <dbReference type="Proteomes" id="UP000192356"/>
    </source>
</evidence>
<keyword evidence="9 13" id="KW-0413">Isomerase</keyword>
<evidence type="ECO:0000256" key="2">
    <source>
        <dbReference type="ARBA" id="ARBA00004699"/>
    </source>
</evidence>